<dbReference type="AlphaFoldDB" id="A0A9Q0G664"/>
<keyword evidence="3" id="KW-1185">Reference proteome</keyword>
<evidence type="ECO:0000313" key="2">
    <source>
        <dbReference type="EMBL" id="KAJ4843938.1"/>
    </source>
</evidence>
<dbReference type="Proteomes" id="UP001141552">
    <property type="component" value="Unassembled WGS sequence"/>
</dbReference>
<protein>
    <submittedName>
        <fullName evidence="2">Uncharacterized protein</fullName>
    </submittedName>
</protein>
<dbReference type="OrthoDB" id="686565at2759"/>
<comment type="caution">
    <text evidence="2">The sequence shown here is derived from an EMBL/GenBank/DDBJ whole genome shotgun (WGS) entry which is preliminary data.</text>
</comment>
<feature type="compositionally biased region" description="Low complexity" evidence="1">
    <location>
        <begin position="1"/>
        <end position="18"/>
    </location>
</feature>
<gene>
    <name evidence="2" type="ORF">Tsubulata_017582</name>
</gene>
<dbReference type="EMBL" id="JAKUCV010002100">
    <property type="protein sequence ID" value="KAJ4843938.1"/>
    <property type="molecule type" value="Genomic_DNA"/>
</dbReference>
<evidence type="ECO:0000313" key="3">
    <source>
        <dbReference type="Proteomes" id="UP001141552"/>
    </source>
</evidence>
<evidence type="ECO:0000256" key="1">
    <source>
        <dbReference type="SAM" id="MobiDB-lite"/>
    </source>
</evidence>
<dbReference type="PANTHER" id="PTHR34287">
    <property type="entry name" value="OS06G0551500 PROTEIN-RELATED"/>
    <property type="match status" value="1"/>
</dbReference>
<accession>A0A9Q0G664</accession>
<name>A0A9Q0G664_9ROSI</name>
<reference evidence="2" key="1">
    <citation type="submission" date="2022-02" db="EMBL/GenBank/DDBJ databases">
        <authorList>
            <person name="Henning P.M."/>
            <person name="McCubbin A.G."/>
            <person name="Shore J.S."/>
        </authorList>
    </citation>
    <scope>NUCLEOTIDE SEQUENCE</scope>
    <source>
        <strain evidence="2">F60SS</strain>
        <tissue evidence="2">Leaves</tissue>
    </source>
</reference>
<dbReference type="PANTHER" id="PTHR34287:SF2">
    <property type="match status" value="1"/>
</dbReference>
<sequence>MNTSKVVSTSSSPASLPKSPYPDHHQKIQLVSKSVSDRLLNKFFDATEFDFDYEKSGLWSPPIKRSVFMSSPGRIFTEEKMLEKLRHVMEARGSSRRHKACFHLLPLMSGTWDRITDS</sequence>
<feature type="region of interest" description="Disordered" evidence="1">
    <location>
        <begin position="1"/>
        <end position="24"/>
    </location>
</feature>
<proteinExistence type="predicted"/>
<organism evidence="2 3">
    <name type="scientific">Turnera subulata</name>
    <dbReference type="NCBI Taxonomy" id="218843"/>
    <lineage>
        <taxon>Eukaryota</taxon>
        <taxon>Viridiplantae</taxon>
        <taxon>Streptophyta</taxon>
        <taxon>Embryophyta</taxon>
        <taxon>Tracheophyta</taxon>
        <taxon>Spermatophyta</taxon>
        <taxon>Magnoliopsida</taxon>
        <taxon>eudicotyledons</taxon>
        <taxon>Gunneridae</taxon>
        <taxon>Pentapetalae</taxon>
        <taxon>rosids</taxon>
        <taxon>fabids</taxon>
        <taxon>Malpighiales</taxon>
        <taxon>Passifloraceae</taxon>
        <taxon>Turnera</taxon>
    </lineage>
</organism>
<reference evidence="2" key="2">
    <citation type="journal article" date="2023" name="Plants (Basel)">
        <title>Annotation of the Turnera subulata (Passifloraceae) Draft Genome Reveals the S-Locus Evolved after the Divergence of Turneroideae from Passifloroideae in a Stepwise Manner.</title>
        <authorList>
            <person name="Henning P.M."/>
            <person name="Roalson E.H."/>
            <person name="Mir W."/>
            <person name="McCubbin A.G."/>
            <person name="Shore J.S."/>
        </authorList>
    </citation>
    <scope>NUCLEOTIDE SEQUENCE</scope>
    <source>
        <strain evidence="2">F60SS</strain>
    </source>
</reference>